<feature type="compositionally biased region" description="Basic and acidic residues" evidence="1">
    <location>
        <begin position="239"/>
        <end position="249"/>
    </location>
</feature>
<accession>A0AAE0G2A7</accession>
<keyword evidence="4" id="KW-1185">Reference proteome</keyword>
<dbReference type="InterPro" id="IPR009057">
    <property type="entry name" value="Homeodomain-like_sf"/>
</dbReference>
<organism evidence="3 4">
    <name type="scientific">Cymbomonas tetramitiformis</name>
    <dbReference type="NCBI Taxonomy" id="36881"/>
    <lineage>
        <taxon>Eukaryota</taxon>
        <taxon>Viridiplantae</taxon>
        <taxon>Chlorophyta</taxon>
        <taxon>Pyramimonadophyceae</taxon>
        <taxon>Pyramimonadales</taxon>
        <taxon>Pyramimonadaceae</taxon>
        <taxon>Cymbomonas</taxon>
    </lineage>
</organism>
<reference evidence="3 4" key="1">
    <citation type="journal article" date="2015" name="Genome Biol. Evol.">
        <title>Comparative Genomics of a Bacterivorous Green Alga Reveals Evolutionary Causalities and Consequences of Phago-Mixotrophic Mode of Nutrition.</title>
        <authorList>
            <person name="Burns J.A."/>
            <person name="Paasch A."/>
            <person name="Narechania A."/>
            <person name="Kim E."/>
        </authorList>
    </citation>
    <scope>NUCLEOTIDE SEQUENCE [LARGE SCALE GENOMIC DNA]</scope>
    <source>
        <strain evidence="3 4">PLY_AMNH</strain>
    </source>
</reference>
<dbReference type="AlphaFoldDB" id="A0AAE0G2A7"/>
<dbReference type="InterPro" id="IPR010561">
    <property type="entry name" value="LIN-9/ALY1"/>
</dbReference>
<evidence type="ECO:0000313" key="4">
    <source>
        <dbReference type="Proteomes" id="UP001190700"/>
    </source>
</evidence>
<dbReference type="Pfam" id="PF00249">
    <property type="entry name" value="Myb_DNA-binding"/>
    <property type="match status" value="1"/>
</dbReference>
<dbReference type="Proteomes" id="UP001190700">
    <property type="component" value="Unassembled WGS sequence"/>
</dbReference>
<dbReference type="PANTHER" id="PTHR21689">
    <property type="entry name" value="LIN-9"/>
    <property type="match status" value="1"/>
</dbReference>
<gene>
    <name evidence="3" type="ORF">CYMTET_21353</name>
</gene>
<protein>
    <recommendedName>
        <fullName evidence="2">Myb-like domain-containing protein</fullName>
    </recommendedName>
</protein>
<feature type="compositionally biased region" description="Low complexity" evidence="1">
    <location>
        <begin position="294"/>
        <end position="312"/>
    </location>
</feature>
<name>A0AAE0G2A7_9CHLO</name>
<dbReference type="EMBL" id="LGRX02010508">
    <property type="protein sequence ID" value="KAK3270238.1"/>
    <property type="molecule type" value="Genomic_DNA"/>
</dbReference>
<dbReference type="SUPFAM" id="SSF46689">
    <property type="entry name" value="Homeodomain-like"/>
    <property type="match status" value="1"/>
</dbReference>
<dbReference type="GO" id="GO:0005654">
    <property type="term" value="C:nucleoplasm"/>
    <property type="evidence" value="ECO:0007669"/>
    <property type="project" value="TreeGrafter"/>
</dbReference>
<feature type="compositionally biased region" description="Low complexity" evidence="1">
    <location>
        <begin position="197"/>
        <end position="209"/>
    </location>
</feature>
<sequence>MEHQMHTTYQASLWSADMNLQKMGFSDVVNILFEENGSYSTRLLLFAGFCELRAPVHSIRRRNSSGFAMSSTRSHRNTTRPLKYADSAEDNTRKKPKLIDKLGPKWSAEELDVFFVTYQKYGDNWSEISGRLSGRTPSMCEELYLYNKTLLSLQGITAPALQGVMTDSYNNMAKQWEHSDNGTGGAATSGGGGGGVSSAAPPRSAPRSGQRSRNSLARSGSTTLDAEWKEVAGQVGRATPKEAAEEKRGRAGSASAGPSRRRTGGDSSAGKRASGGPRSAGRVVGRRTPRDRAQTAAQAAAQAAVLVAGLGTSSTGKEGHHSTAAPGERHRKRSRQ</sequence>
<dbReference type="GO" id="GO:0051726">
    <property type="term" value="P:regulation of cell cycle"/>
    <property type="evidence" value="ECO:0007669"/>
    <property type="project" value="TreeGrafter"/>
</dbReference>
<evidence type="ECO:0000313" key="3">
    <source>
        <dbReference type="EMBL" id="KAK3270238.1"/>
    </source>
</evidence>
<dbReference type="GO" id="GO:0003677">
    <property type="term" value="F:DNA binding"/>
    <property type="evidence" value="ECO:0007669"/>
    <property type="project" value="TreeGrafter"/>
</dbReference>
<evidence type="ECO:0000256" key="1">
    <source>
        <dbReference type="SAM" id="MobiDB-lite"/>
    </source>
</evidence>
<dbReference type="SMART" id="SM00717">
    <property type="entry name" value="SANT"/>
    <property type="match status" value="1"/>
</dbReference>
<feature type="compositionally biased region" description="Polar residues" evidence="1">
    <location>
        <begin position="211"/>
        <end position="224"/>
    </location>
</feature>
<dbReference type="CDD" id="cd00167">
    <property type="entry name" value="SANT"/>
    <property type="match status" value="1"/>
</dbReference>
<feature type="compositionally biased region" description="Gly residues" evidence="1">
    <location>
        <begin position="182"/>
        <end position="196"/>
    </location>
</feature>
<dbReference type="GO" id="GO:0006357">
    <property type="term" value="P:regulation of transcription by RNA polymerase II"/>
    <property type="evidence" value="ECO:0007669"/>
    <property type="project" value="TreeGrafter"/>
</dbReference>
<comment type="caution">
    <text evidence="3">The sequence shown here is derived from an EMBL/GenBank/DDBJ whole genome shotgun (WGS) entry which is preliminary data.</text>
</comment>
<evidence type="ECO:0000259" key="2">
    <source>
        <dbReference type="PROSITE" id="PS50090"/>
    </source>
</evidence>
<dbReference type="GO" id="GO:0017053">
    <property type="term" value="C:transcription repressor complex"/>
    <property type="evidence" value="ECO:0007669"/>
    <property type="project" value="InterPro"/>
</dbReference>
<proteinExistence type="predicted"/>
<dbReference type="PANTHER" id="PTHR21689:SF2">
    <property type="entry name" value="PROTEIN LIN-9 HOMOLOG"/>
    <property type="match status" value="1"/>
</dbReference>
<dbReference type="GO" id="GO:0006351">
    <property type="term" value="P:DNA-templated transcription"/>
    <property type="evidence" value="ECO:0007669"/>
    <property type="project" value="InterPro"/>
</dbReference>
<feature type="region of interest" description="Disordered" evidence="1">
    <location>
        <begin position="175"/>
        <end position="336"/>
    </location>
</feature>
<dbReference type="PROSITE" id="PS50090">
    <property type="entry name" value="MYB_LIKE"/>
    <property type="match status" value="1"/>
</dbReference>
<feature type="region of interest" description="Disordered" evidence="1">
    <location>
        <begin position="67"/>
        <end position="95"/>
    </location>
</feature>
<dbReference type="InterPro" id="IPR001005">
    <property type="entry name" value="SANT/Myb"/>
</dbReference>
<feature type="domain" description="Myb-like" evidence="2">
    <location>
        <begin position="105"/>
        <end position="144"/>
    </location>
</feature>
<dbReference type="Gene3D" id="1.10.10.60">
    <property type="entry name" value="Homeodomain-like"/>
    <property type="match status" value="1"/>
</dbReference>
<feature type="non-terminal residue" evidence="3">
    <location>
        <position position="336"/>
    </location>
</feature>